<proteinExistence type="predicted"/>
<accession>A0A6J5WG26</accession>
<dbReference type="EMBL" id="CAEKKB010000002">
    <property type="protein sequence ID" value="CAB4298592.1"/>
    <property type="molecule type" value="Genomic_DNA"/>
</dbReference>
<reference evidence="2" key="1">
    <citation type="journal article" date="2020" name="Genome Biol.">
        <title>Gamete binning: chromosome-level and haplotype-resolved genome assembly enabled by high-throughput single-cell sequencing of gamete genomes.</title>
        <authorList>
            <person name="Campoy J.A."/>
            <person name="Sun H."/>
            <person name="Goel M."/>
            <person name="Jiao W.-B."/>
            <person name="Folz-Donahue K."/>
            <person name="Wang N."/>
            <person name="Rubio M."/>
            <person name="Liu C."/>
            <person name="Kukat C."/>
            <person name="Ruiz D."/>
            <person name="Huettel B."/>
            <person name="Schneeberger K."/>
        </authorList>
    </citation>
    <scope>NUCLEOTIDE SEQUENCE [LARGE SCALE GENOMIC DNA]</scope>
    <source>
        <strain evidence="2">cv. Rojo Pasion</strain>
    </source>
</reference>
<dbReference type="Proteomes" id="UP000507245">
    <property type="component" value="Unassembled WGS sequence"/>
</dbReference>
<sequence length="67" mass="7714">MEGFGRGVLKFWDGRSDGCGFEFGNHVDLMKGTRTEGNQGFRSISVAMVRCVFYELAARYEHLCYFY</sequence>
<organism evidence="1 2">
    <name type="scientific">Prunus armeniaca</name>
    <name type="common">Apricot</name>
    <name type="synonym">Armeniaca vulgaris</name>
    <dbReference type="NCBI Taxonomy" id="36596"/>
    <lineage>
        <taxon>Eukaryota</taxon>
        <taxon>Viridiplantae</taxon>
        <taxon>Streptophyta</taxon>
        <taxon>Embryophyta</taxon>
        <taxon>Tracheophyta</taxon>
        <taxon>Spermatophyta</taxon>
        <taxon>Magnoliopsida</taxon>
        <taxon>eudicotyledons</taxon>
        <taxon>Gunneridae</taxon>
        <taxon>Pentapetalae</taxon>
        <taxon>rosids</taxon>
        <taxon>fabids</taxon>
        <taxon>Rosales</taxon>
        <taxon>Rosaceae</taxon>
        <taxon>Amygdaloideae</taxon>
        <taxon>Amygdaleae</taxon>
        <taxon>Prunus</taxon>
    </lineage>
</organism>
<gene>
    <name evidence="1" type="ORF">ORAREDHAP_LOCUS11116</name>
</gene>
<dbReference type="AlphaFoldDB" id="A0A6J5WG26"/>
<name>A0A6J5WG26_PRUAR</name>
<protein>
    <submittedName>
        <fullName evidence="1">Uncharacterized protein</fullName>
    </submittedName>
</protein>
<evidence type="ECO:0000313" key="1">
    <source>
        <dbReference type="EMBL" id="CAB4298592.1"/>
    </source>
</evidence>
<evidence type="ECO:0000313" key="2">
    <source>
        <dbReference type="Proteomes" id="UP000507245"/>
    </source>
</evidence>
<keyword evidence="2" id="KW-1185">Reference proteome</keyword>